<protein>
    <submittedName>
        <fullName evidence="1">Uncharacterized protein</fullName>
    </submittedName>
</protein>
<name>A0ACB9QC76_9MYRT</name>
<comment type="caution">
    <text evidence="1">The sequence shown here is derived from an EMBL/GenBank/DDBJ whole genome shotgun (WGS) entry which is preliminary data.</text>
</comment>
<evidence type="ECO:0000313" key="2">
    <source>
        <dbReference type="Proteomes" id="UP001057402"/>
    </source>
</evidence>
<accession>A0ACB9QC76</accession>
<gene>
    <name evidence="1" type="ORF">MLD38_020203</name>
</gene>
<keyword evidence="2" id="KW-1185">Reference proteome</keyword>
<proteinExistence type="predicted"/>
<dbReference type="Proteomes" id="UP001057402">
    <property type="component" value="Chromosome 6"/>
</dbReference>
<sequence length="173" mass="18550">MAVQGGKQSVQFLSVSDKDKVMPGMDSQSPEGELEADPLGPQPCTSREACVVVSTSNSGRQGAPDRARVSAEERDGTRVVELGGSSVNELSSPDGLEGTTSNGRERLKRHRSEVAGRVWIPEIWGQEELLKDWVDCTVFDSSLVTSKIMSAKAALVEEGRRAPSPVIHVENGC</sequence>
<reference evidence="2" key="1">
    <citation type="journal article" date="2023" name="Front. Plant Sci.">
        <title>Chromosomal-level genome assembly of Melastoma candidum provides insights into trichome evolution.</title>
        <authorList>
            <person name="Zhong Y."/>
            <person name="Wu W."/>
            <person name="Sun C."/>
            <person name="Zou P."/>
            <person name="Liu Y."/>
            <person name="Dai S."/>
            <person name="Zhou R."/>
        </authorList>
    </citation>
    <scope>NUCLEOTIDE SEQUENCE [LARGE SCALE GENOMIC DNA]</scope>
</reference>
<dbReference type="EMBL" id="CM042885">
    <property type="protein sequence ID" value="KAI4364064.1"/>
    <property type="molecule type" value="Genomic_DNA"/>
</dbReference>
<evidence type="ECO:0000313" key="1">
    <source>
        <dbReference type="EMBL" id="KAI4364064.1"/>
    </source>
</evidence>
<organism evidence="1 2">
    <name type="scientific">Melastoma candidum</name>
    <dbReference type="NCBI Taxonomy" id="119954"/>
    <lineage>
        <taxon>Eukaryota</taxon>
        <taxon>Viridiplantae</taxon>
        <taxon>Streptophyta</taxon>
        <taxon>Embryophyta</taxon>
        <taxon>Tracheophyta</taxon>
        <taxon>Spermatophyta</taxon>
        <taxon>Magnoliopsida</taxon>
        <taxon>eudicotyledons</taxon>
        <taxon>Gunneridae</taxon>
        <taxon>Pentapetalae</taxon>
        <taxon>rosids</taxon>
        <taxon>malvids</taxon>
        <taxon>Myrtales</taxon>
        <taxon>Melastomataceae</taxon>
        <taxon>Melastomatoideae</taxon>
        <taxon>Melastomateae</taxon>
        <taxon>Melastoma</taxon>
    </lineage>
</organism>